<reference evidence="7 8" key="1">
    <citation type="journal article" date="2017" name="MBio">
        <title>Type VI secretion-mediated competition in the bee gut microbiome.</title>
        <authorList>
            <person name="Steele M.I."/>
            <person name="Kwong W.K."/>
            <person name="Powell J.E."/>
            <person name="Whiteley M."/>
            <person name="Moran N.A."/>
        </authorList>
    </citation>
    <scope>NUCLEOTIDE SEQUENCE [LARGE SCALE GENOMIC DNA]</scope>
    <source>
        <strain evidence="7 8">App2-2</strain>
    </source>
</reference>
<dbReference type="GO" id="GO:0016020">
    <property type="term" value="C:membrane"/>
    <property type="evidence" value="ECO:0007669"/>
    <property type="project" value="UniProtKB-SubCell"/>
</dbReference>
<evidence type="ECO:0000256" key="2">
    <source>
        <dbReference type="ARBA" id="ARBA00009773"/>
    </source>
</evidence>
<evidence type="ECO:0000256" key="4">
    <source>
        <dbReference type="ARBA" id="ARBA00022989"/>
    </source>
</evidence>
<sequence>MNINSKKHSNITPWIIGGLMLLVTIGLFIGLKPILMPFAAAGVLAYILNPLVEKLHRLKMSRSVAAMLVMLLGLSVIVILLLIVIPMLINLFDSIYAKLPDFLNWVHHKLIPWLNQTFHIRIRWDVDYMSRYVGQWIQTHNASIKDAASKVLPMVWQHGSGMVEWITNLLLLPFLLYYFLLDWNRWTSGIRHLIPRRALPTYNRIATNMDTVLGAFLRGELLVMVIMGMVYGLGLALVGLESGFAIGMVAGLLVFVPYLGAFTGLLLATLAALLQFDGWTGLLMVWGVFAVGQFLESFFVTPKIVGDRIGLSPFWVIFSLMAFGQLLGFVGMLLALPLAAVCLVLIQEGTQAYWRSDYFRQLPENAIIKDEKTD</sequence>
<evidence type="ECO:0000256" key="6">
    <source>
        <dbReference type="SAM" id="Phobius"/>
    </source>
</evidence>
<keyword evidence="5 6" id="KW-0472">Membrane</keyword>
<evidence type="ECO:0000313" key="7">
    <source>
        <dbReference type="EMBL" id="PIT13835.1"/>
    </source>
</evidence>
<comment type="subcellular location">
    <subcellularLocation>
        <location evidence="1">Membrane</location>
        <topology evidence="1">Multi-pass membrane protein</topology>
    </subcellularLocation>
</comment>
<comment type="similarity">
    <text evidence="2">Belongs to the autoinducer-2 exporter (AI-2E) (TC 2.A.86) family.</text>
</comment>
<keyword evidence="4 6" id="KW-1133">Transmembrane helix</keyword>
<evidence type="ECO:0000313" key="8">
    <source>
        <dbReference type="Proteomes" id="UP000231293"/>
    </source>
</evidence>
<dbReference type="InterPro" id="IPR002549">
    <property type="entry name" value="AI-2E-like"/>
</dbReference>
<organism evidence="7 8">
    <name type="scientific">Snodgrassella alvi</name>
    <dbReference type="NCBI Taxonomy" id="1196083"/>
    <lineage>
        <taxon>Bacteria</taxon>
        <taxon>Pseudomonadati</taxon>
        <taxon>Pseudomonadota</taxon>
        <taxon>Betaproteobacteria</taxon>
        <taxon>Neisseriales</taxon>
        <taxon>Neisseriaceae</taxon>
        <taxon>Snodgrassella</taxon>
    </lineage>
</organism>
<feature type="transmembrane region" description="Helical" evidence="6">
    <location>
        <begin position="281"/>
        <end position="301"/>
    </location>
</feature>
<dbReference type="PANTHER" id="PTHR21716">
    <property type="entry name" value="TRANSMEMBRANE PROTEIN"/>
    <property type="match status" value="1"/>
</dbReference>
<comment type="caution">
    <text evidence="7">The sequence shown here is derived from an EMBL/GenBank/DDBJ whole genome shotgun (WGS) entry which is preliminary data.</text>
</comment>
<feature type="transmembrane region" description="Helical" evidence="6">
    <location>
        <begin position="64"/>
        <end position="89"/>
    </location>
</feature>
<dbReference type="AlphaFoldDB" id="A0A2N9WSJ6"/>
<evidence type="ECO:0000256" key="3">
    <source>
        <dbReference type="ARBA" id="ARBA00022692"/>
    </source>
</evidence>
<feature type="transmembrane region" description="Helical" evidence="6">
    <location>
        <begin position="246"/>
        <end position="274"/>
    </location>
</feature>
<dbReference type="Pfam" id="PF01594">
    <property type="entry name" value="AI-2E_transport"/>
    <property type="match status" value="1"/>
</dbReference>
<feature type="transmembrane region" description="Helical" evidence="6">
    <location>
        <begin position="313"/>
        <end position="346"/>
    </location>
</feature>
<dbReference type="EMBL" id="MDVB01000091">
    <property type="protein sequence ID" value="PIT13835.1"/>
    <property type="molecule type" value="Genomic_DNA"/>
</dbReference>
<evidence type="ECO:0000256" key="1">
    <source>
        <dbReference type="ARBA" id="ARBA00004141"/>
    </source>
</evidence>
<keyword evidence="3 6" id="KW-0812">Transmembrane</keyword>
<feature type="transmembrane region" description="Helical" evidence="6">
    <location>
        <begin position="221"/>
        <end position="240"/>
    </location>
</feature>
<dbReference type="Proteomes" id="UP000231293">
    <property type="component" value="Unassembled WGS sequence"/>
</dbReference>
<dbReference type="GO" id="GO:0055085">
    <property type="term" value="P:transmembrane transport"/>
    <property type="evidence" value="ECO:0007669"/>
    <property type="project" value="TreeGrafter"/>
</dbReference>
<name>A0A2N9WSJ6_9NEIS</name>
<dbReference type="PANTHER" id="PTHR21716:SF64">
    <property type="entry name" value="AI-2 TRANSPORT PROTEIN TQSA"/>
    <property type="match status" value="1"/>
</dbReference>
<feature type="transmembrane region" description="Helical" evidence="6">
    <location>
        <begin position="12"/>
        <end position="29"/>
    </location>
</feature>
<gene>
    <name evidence="7" type="ORF">BGI32_08500</name>
</gene>
<proteinExistence type="inferred from homology"/>
<feature type="transmembrane region" description="Helical" evidence="6">
    <location>
        <begin position="162"/>
        <end position="181"/>
    </location>
</feature>
<evidence type="ECO:0000256" key="5">
    <source>
        <dbReference type="ARBA" id="ARBA00023136"/>
    </source>
</evidence>
<feature type="transmembrane region" description="Helical" evidence="6">
    <location>
        <begin position="35"/>
        <end position="52"/>
    </location>
</feature>
<protein>
    <submittedName>
        <fullName evidence="7">AI-2E family transporter</fullName>
    </submittedName>
</protein>
<accession>A0A2N9WSJ6</accession>